<organism evidence="3 4">
    <name type="scientific">Hirsutella rhossiliensis</name>
    <dbReference type="NCBI Taxonomy" id="111463"/>
    <lineage>
        <taxon>Eukaryota</taxon>
        <taxon>Fungi</taxon>
        <taxon>Dikarya</taxon>
        <taxon>Ascomycota</taxon>
        <taxon>Pezizomycotina</taxon>
        <taxon>Sordariomycetes</taxon>
        <taxon>Hypocreomycetidae</taxon>
        <taxon>Hypocreales</taxon>
        <taxon>Ophiocordycipitaceae</taxon>
        <taxon>Hirsutella</taxon>
    </lineage>
</organism>
<evidence type="ECO:0000256" key="1">
    <source>
        <dbReference type="SAM" id="MobiDB-lite"/>
    </source>
</evidence>
<dbReference type="GeneID" id="68357138"/>
<reference evidence="3" key="1">
    <citation type="submission" date="2021-09" db="EMBL/GenBank/DDBJ databases">
        <title>A high-quality genome of the endoparasitic fungus Hirsutella rhossiliensis with a comparison of Hirsutella genomes reveals transposable elements contributing to genome size variation.</title>
        <authorList>
            <person name="Lin R."/>
            <person name="Jiao Y."/>
            <person name="Sun X."/>
            <person name="Ling J."/>
            <person name="Xie B."/>
            <person name="Cheng X."/>
        </authorList>
    </citation>
    <scope>NUCLEOTIDE SEQUENCE</scope>
    <source>
        <strain evidence="3">HR02</strain>
    </source>
</reference>
<dbReference type="EMBL" id="JAIZPD010000009">
    <property type="protein sequence ID" value="KAH0960856.1"/>
    <property type="molecule type" value="Genomic_DNA"/>
</dbReference>
<keyword evidence="2" id="KW-0812">Transmembrane</keyword>
<gene>
    <name evidence="3" type="ORF">HRG_08009</name>
</gene>
<feature type="region of interest" description="Disordered" evidence="1">
    <location>
        <begin position="122"/>
        <end position="144"/>
    </location>
</feature>
<keyword evidence="2" id="KW-0472">Membrane</keyword>
<evidence type="ECO:0000256" key="2">
    <source>
        <dbReference type="SAM" id="Phobius"/>
    </source>
</evidence>
<keyword evidence="4" id="KW-1185">Reference proteome</keyword>
<protein>
    <submittedName>
        <fullName evidence="3">Uncharacterized protein</fullName>
    </submittedName>
</protein>
<evidence type="ECO:0000313" key="3">
    <source>
        <dbReference type="EMBL" id="KAH0960856.1"/>
    </source>
</evidence>
<accession>A0A9P8SFK9</accession>
<evidence type="ECO:0000313" key="4">
    <source>
        <dbReference type="Proteomes" id="UP000824596"/>
    </source>
</evidence>
<dbReference type="RefSeq" id="XP_044718369.1">
    <property type="nucleotide sequence ID" value="XM_044866480.1"/>
</dbReference>
<feature type="transmembrane region" description="Helical" evidence="2">
    <location>
        <begin position="74"/>
        <end position="91"/>
    </location>
</feature>
<dbReference type="Proteomes" id="UP000824596">
    <property type="component" value="Unassembled WGS sequence"/>
</dbReference>
<name>A0A9P8SFK9_9HYPO</name>
<comment type="caution">
    <text evidence="3">The sequence shown here is derived from an EMBL/GenBank/DDBJ whole genome shotgun (WGS) entry which is preliminary data.</text>
</comment>
<dbReference type="AlphaFoldDB" id="A0A9P8SFK9"/>
<keyword evidence="2" id="KW-1133">Transmembrane helix</keyword>
<sequence>MFATLVRRLAQAGKEPVAKRVPLTIYTNPHKARKLWPPDFRELNSQQQLRFEKKYKRRIRMASHSPRWIKGTKYAQLVTTAVVLVYIFFYADFEFWGQEYKPSVEMRRHAMNVFGVMDPEKRYERREDAPETGVPTKGPASQSK</sequence>
<dbReference type="OrthoDB" id="5278907at2759"/>
<proteinExistence type="predicted"/>